<proteinExistence type="predicted"/>
<organism evidence="2 3">
    <name type="scientific">Ensete ventricosum</name>
    <name type="common">Abyssinian banana</name>
    <name type="synonym">Musa ensete</name>
    <dbReference type="NCBI Taxonomy" id="4639"/>
    <lineage>
        <taxon>Eukaryota</taxon>
        <taxon>Viridiplantae</taxon>
        <taxon>Streptophyta</taxon>
        <taxon>Embryophyta</taxon>
        <taxon>Tracheophyta</taxon>
        <taxon>Spermatophyta</taxon>
        <taxon>Magnoliopsida</taxon>
        <taxon>Liliopsida</taxon>
        <taxon>Zingiberales</taxon>
        <taxon>Musaceae</taxon>
        <taxon>Ensete</taxon>
    </lineage>
</organism>
<dbReference type="AlphaFoldDB" id="A0AAV8QSF1"/>
<name>A0AAV8QSF1_ENSVE</name>
<dbReference type="EMBL" id="JAQQAF010000005">
    <property type="protein sequence ID" value="KAJ8485102.1"/>
    <property type="molecule type" value="Genomic_DNA"/>
</dbReference>
<accession>A0AAV8QSF1</accession>
<evidence type="ECO:0008006" key="4">
    <source>
        <dbReference type="Google" id="ProtNLM"/>
    </source>
</evidence>
<comment type="caution">
    <text evidence="2">The sequence shown here is derived from an EMBL/GenBank/DDBJ whole genome shotgun (WGS) entry which is preliminary data.</text>
</comment>
<reference evidence="2 3" key="1">
    <citation type="submission" date="2022-12" db="EMBL/GenBank/DDBJ databases">
        <title>Chromosome-scale assembly of the Ensete ventricosum genome.</title>
        <authorList>
            <person name="Dussert Y."/>
            <person name="Stocks J."/>
            <person name="Wendawek A."/>
            <person name="Woldeyes F."/>
            <person name="Nichols R.A."/>
            <person name="Borrell J.S."/>
        </authorList>
    </citation>
    <scope>NUCLEOTIDE SEQUENCE [LARGE SCALE GENOMIC DNA]</scope>
    <source>
        <strain evidence="3">cv. Maze</strain>
        <tissue evidence="2">Seeds</tissue>
    </source>
</reference>
<gene>
    <name evidence="2" type="ORF">OPV22_017587</name>
</gene>
<keyword evidence="3" id="KW-1185">Reference proteome</keyword>
<protein>
    <recommendedName>
        <fullName evidence="4">Secreted protein</fullName>
    </recommendedName>
</protein>
<dbReference type="Proteomes" id="UP001222027">
    <property type="component" value="Unassembled WGS sequence"/>
</dbReference>
<sequence>MLHVIVIPAMNLVTLLNVSFILTSARFRLAVCLIRPCIFTATATPVIYTRAAFKPVDITFSHELVGPTSRGLSRRRLLHASAARIRTRVFSKITEHVIAHAGSACSVGHSFYSPLNQSPPPLPVLRFNRVAGPFLRGTYKCVAVAFFPRTRNLLRRTDTYSAEACDAGPTDLSPSEESGSRIRLGEVGLQ</sequence>
<evidence type="ECO:0000313" key="2">
    <source>
        <dbReference type="EMBL" id="KAJ8485102.1"/>
    </source>
</evidence>
<evidence type="ECO:0000313" key="3">
    <source>
        <dbReference type="Proteomes" id="UP001222027"/>
    </source>
</evidence>
<evidence type="ECO:0000256" key="1">
    <source>
        <dbReference type="SAM" id="MobiDB-lite"/>
    </source>
</evidence>
<feature type="region of interest" description="Disordered" evidence="1">
    <location>
        <begin position="165"/>
        <end position="190"/>
    </location>
</feature>